<feature type="transmembrane region" description="Helical" evidence="2">
    <location>
        <begin position="6"/>
        <end position="32"/>
    </location>
</feature>
<evidence type="ECO:0000313" key="3">
    <source>
        <dbReference type="Proteomes" id="UP000192223"/>
    </source>
</evidence>
<evidence type="ECO:0000256" key="2">
    <source>
        <dbReference type="SAM" id="Phobius"/>
    </source>
</evidence>
<accession>A0A1W4XI93</accession>
<evidence type="ECO:0000313" key="4">
    <source>
        <dbReference type="RefSeq" id="XP_018332095.2"/>
    </source>
</evidence>
<reference evidence="4" key="1">
    <citation type="submission" date="2025-08" db="UniProtKB">
        <authorList>
            <consortium name="RefSeq"/>
        </authorList>
    </citation>
    <scope>IDENTIFICATION</scope>
    <source>
        <tissue evidence="4">Entire body</tissue>
    </source>
</reference>
<dbReference type="KEGG" id="apln:108741702"/>
<dbReference type="GeneID" id="108741702"/>
<gene>
    <name evidence="4" type="primary">LOC108741702</name>
</gene>
<protein>
    <submittedName>
        <fullName evidence="4">Uncharacterized protein LOC108741702</fullName>
    </submittedName>
</protein>
<dbReference type="AlphaFoldDB" id="A0A1W4XI93"/>
<proteinExistence type="predicted"/>
<feature type="region of interest" description="Disordered" evidence="1">
    <location>
        <begin position="57"/>
        <end position="119"/>
    </location>
</feature>
<name>A0A1W4XI93_AGRPL</name>
<feature type="compositionally biased region" description="Basic and acidic residues" evidence="1">
    <location>
        <begin position="58"/>
        <end position="67"/>
    </location>
</feature>
<sequence>MAPEQYVAPTMIAILVVMCLMFIILCVVLRLFSRERWRENRTIFNTPNPRLMNVSLLRDSKHGDRRGSKASAKGPSRHASMGSLRLNSPSLQGLRRNSKTGSNMSLKSTTKSPVDVTANPITTPTLEKVTVEIRNAKA</sequence>
<feature type="compositionally biased region" description="Polar residues" evidence="1">
    <location>
        <begin position="99"/>
        <end position="112"/>
    </location>
</feature>
<organism evidence="3 4">
    <name type="scientific">Agrilus planipennis</name>
    <name type="common">Emerald ash borer</name>
    <name type="synonym">Agrilus marcopoli</name>
    <dbReference type="NCBI Taxonomy" id="224129"/>
    <lineage>
        <taxon>Eukaryota</taxon>
        <taxon>Metazoa</taxon>
        <taxon>Ecdysozoa</taxon>
        <taxon>Arthropoda</taxon>
        <taxon>Hexapoda</taxon>
        <taxon>Insecta</taxon>
        <taxon>Pterygota</taxon>
        <taxon>Neoptera</taxon>
        <taxon>Endopterygota</taxon>
        <taxon>Coleoptera</taxon>
        <taxon>Polyphaga</taxon>
        <taxon>Elateriformia</taxon>
        <taxon>Buprestoidea</taxon>
        <taxon>Buprestidae</taxon>
        <taxon>Agrilinae</taxon>
        <taxon>Agrilus</taxon>
    </lineage>
</organism>
<evidence type="ECO:0000256" key="1">
    <source>
        <dbReference type="SAM" id="MobiDB-lite"/>
    </source>
</evidence>
<dbReference type="RefSeq" id="XP_018332095.2">
    <property type="nucleotide sequence ID" value="XM_018476593.2"/>
</dbReference>
<dbReference type="InParanoid" id="A0A1W4XI93"/>
<dbReference type="OrthoDB" id="6610549at2759"/>
<keyword evidence="2" id="KW-1133">Transmembrane helix</keyword>
<keyword evidence="2" id="KW-0472">Membrane</keyword>
<keyword evidence="2" id="KW-0812">Transmembrane</keyword>
<dbReference type="Proteomes" id="UP000192223">
    <property type="component" value="Unplaced"/>
</dbReference>
<keyword evidence="3" id="KW-1185">Reference proteome</keyword>